<dbReference type="InterPro" id="IPR011050">
    <property type="entry name" value="Pectin_lyase_fold/virulence"/>
</dbReference>
<evidence type="ECO:0000256" key="2">
    <source>
        <dbReference type="SAM" id="SignalP"/>
    </source>
</evidence>
<reference evidence="4 5" key="1">
    <citation type="submission" date="2016-11" db="EMBL/GenBank/DDBJ databases">
        <authorList>
            <person name="Jaros S."/>
            <person name="Januszkiewicz K."/>
            <person name="Wedrychowicz H."/>
        </authorList>
    </citation>
    <scope>NUCLEOTIDE SEQUENCE [LARGE SCALE GENOMIC DNA]</scope>
    <source>
        <strain evidence="4 5">DSM 45627</strain>
    </source>
</reference>
<dbReference type="EMBL" id="FQVU01000007">
    <property type="protein sequence ID" value="SHH59144.1"/>
    <property type="molecule type" value="Genomic_DNA"/>
</dbReference>
<dbReference type="Gene3D" id="2.160.20.10">
    <property type="entry name" value="Single-stranded right-handed beta-helix, Pectin lyase-like"/>
    <property type="match status" value="1"/>
</dbReference>
<dbReference type="Pfam" id="PF13229">
    <property type="entry name" value="Beta_helix"/>
    <property type="match status" value="1"/>
</dbReference>
<dbReference type="InterPro" id="IPR039448">
    <property type="entry name" value="Beta_helix"/>
</dbReference>
<dbReference type="InterPro" id="IPR006626">
    <property type="entry name" value="PbH1"/>
</dbReference>
<dbReference type="OrthoDB" id="9807425at2"/>
<feature type="region of interest" description="Disordered" evidence="1">
    <location>
        <begin position="479"/>
        <end position="595"/>
    </location>
</feature>
<gene>
    <name evidence="4" type="ORF">SAMN05443575_4165</name>
</gene>
<accession>A0A1M5U847</accession>
<dbReference type="PANTHER" id="PTHR48125:SF10">
    <property type="entry name" value="OS12G0136300 PROTEIN"/>
    <property type="match status" value="1"/>
</dbReference>
<dbReference type="Proteomes" id="UP000186132">
    <property type="component" value="Unassembled WGS sequence"/>
</dbReference>
<dbReference type="NCBIfam" id="TIGR03804">
    <property type="entry name" value="para_beta_helix"/>
    <property type="match status" value="1"/>
</dbReference>
<evidence type="ECO:0000313" key="5">
    <source>
        <dbReference type="Proteomes" id="UP000186132"/>
    </source>
</evidence>
<feature type="compositionally biased region" description="Low complexity" evidence="1">
    <location>
        <begin position="535"/>
        <end position="555"/>
    </location>
</feature>
<feature type="compositionally biased region" description="Pro residues" evidence="1">
    <location>
        <begin position="506"/>
        <end position="534"/>
    </location>
</feature>
<evidence type="ECO:0000259" key="3">
    <source>
        <dbReference type="Pfam" id="PF13229"/>
    </source>
</evidence>
<feature type="domain" description="Right handed beta helix" evidence="3">
    <location>
        <begin position="221"/>
        <end position="357"/>
    </location>
</feature>
<organism evidence="4 5">
    <name type="scientific">Jatrophihabitans endophyticus</name>
    <dbReference type="NCBI Taxonomy" id="1206085"/>
    <lineage>
        <taxon>Bacteria</taxon>
        <taxon>Bacillati</taxon>
        <taxon>Actinomycetota</taxon>
        <taxon>Actinomycetes</taxon>
        <taxon>Jatrophihabitantales</taxon>
        <taxon>Jatrophihabitantaceae</taxon>
        <taxon>Jatrophihabitans</taxon>
    </lineage>
</organism>
<name>A0A1M5U847_9ACTN</name>
<protein>
    <submittedName>
        <fullName evidence="4">Parallel beta-helix repeat (Two copies)</fullName>
    </submittedName>
</protein>
<sequence>MSPTRTLARLRVAAVALAVAVPALAIPAFGSATAAASTACTVTVTPSSNFRAAVNSGANGSVVCFAAGVYRVTAPLAPRQGQTLRGEPGAVLSGAVAVDSWAASGARYVAHGYLPAAYSDGGVCESTTSNDCRLAETLRVNGRLLSRASSAATVTASSYYADYDTNDIYLGVAPAPGQAELSRTRIGIQSSSSDVVVEGFTIEGFASLYQRGAVMVCGPRWTVQNNVVRWNHNVGIQLALSDDARILSNTIDSNGETGVSQWKSTGVVISGNTISNNNTDGYWIADGQSGGIKFAESTALFSKNVVAANKGVGVWADSYTYGITIDQNVIRDNDADGVRFEISKNGVISDNQISDNALHLGRTSGTSLYSGGGVNISNASQVSISGNSISGNLNGIALQDRNRKAAPSGESYHLADVSVTANTVDMHDGGATGVVQNSGITDIVTANNLRFNANRYLLASTVDKRFYQVGGALTFAQWQSTQDSTGSVRRYSEATPTPTPSTTAPTPTPTPDPSTTPPTPTPTPDPSTTPPTPDPTSTTPTPDPSTTTPPTSVPTTTPPTSVPTTTPPTSVPTTTPPTSVPTPKPTLPTISLTGGKVTDTFARRVSKGWGSTHGHAWTNKAQQLRASGNRGVAALSRGVWLDNTLQGIRKTNVTLTSRHRVLGTIGGTGTYLSLDARVIAKNVQYQGTVRVLPNGKISAIIYRLNHGAARIIGTEVFLGTRFSTGSPIAASFSVKGTYPTALSMTVVHGSGAGSAVRVTAKDSTPALQHSGGVGVTQGLSSRARASEKVQVRYDRFIVAY</sequence>
<feature type="chain" id="PRO_5012793541" evidence="2">
    <location>
        <begin position="26"/>
        <end position="800"/>
    </location>
</feature>
<dbReference type="STRING" id="1206085.SAMN05443575_4165"/>
<feature type="signal peptide" evidence="2">
    <location>
        <begin position="1"/>
        <end position="25"/>
    </location>
</feature>
<dbReference type="AlphaFoldDB" id="A0A1M5U847"/>
<dbReference type="PRINTS" id="PR01217">
    <property type="entry name" value="PRICHEXTENSN"/>
</dbReference>
<dbReference type="RefSeq" id="WP_084181592.1">
    <property type="nucleotide sequence ID" value="NZ_FQVU01000007.1"/>
</dbReference>
<dbReference type="InterPro" id="IPR022441">
    <property type="entry name" value="Para_beta_helix_rpt-2"/>
</dbReference>
<dbReference type="PANTHER" id="PTHR48125">
    <property type="entry name" value="LP07818P1"/>
    <property type="match status" value="1"/>
</dbReference>
<evidence type="ECO:0000313" key="4">
    <source>
        <dbReference type="EMBL" id="SHH59144.1"/>
    </source>
</evidence>
<keyword evidence="5" id="KW-1185">Reference proteome</keyword>
<dbReference type="SUPFAM" id="SSF51126">
    <property type="entry name" value="Pectin lyase-like"/>
    <property type="match status" value="2"/>
</dbReference>
<evidence type="ECO:0000256" key="1">
    <source>
        <dbReference type="SAM" id="MobiDB-lite"/>
    </source>
</evidence>
<proteinExistence type="predicted"/>
<dbReference type="SMART" id="SM00710">
    <property type="entry name" value="PbH1"/>
    <property type="match status" value="7"/>
</dbReference>
<keyword evidence="2" id="KW-0732">Signal</keyword>
<dbReference type="InterPro" id="IPR012334">
    <property type="entry name" value="Pectin_lyas_fold"/>
</dbReference>
<feature type="compositionally biased region" description="Pro residues" evidence="1">
    <location>
        <begin position="556"/>
        <end position="586"/>
    </location>
</feature>